<protein>
    <recommendedName>
        <fullName evidence="5">Large ribosomal subunit protein bL25</fullName>
    </recommendedName>
    <alternativeName>
        <fullName evidence="5">General stress protein CTC</fullName>
    </alternativeName>
</protein>
<comment type="subunit">
    <text evidence="5">Part of the 50S ribosomal subunit; part of the 5S rRNA/L5/L18/L25 subcomplex. Contacts the 5S rRNA. Binds to the 5S rRNA independently of L5 and L18.</text>
</comment>
<name>A0A1F6D8W5_9BACT</name>
<comment type="similarity">
    <text evidence="5">Belongs to the bacterial ribosomal protein bL25 family. CTC subfamily.</text>
</comment>
<dbReference type="InterPro" id="IPR020057">
    <property type="entry name" value="Ribosomal_bL25_b-dom"/>
</dbReference>
<gene>
    <name evidence="5" type="primary">rplY</name>
    <name evidence="5" type="synonym">ctc</name>
    <name evidence="9" type="ORF">A2765_00130</name>
</gene>
<keyword evidence="3 5" id="KW-0689">Ribosomal protein</keyword>
<keyword evidence="2 5" id="KW-0694">RNA-binding</keyword>
<keyword evidence="1 5" id="KW-0699">rRNA-binding</keyword>
<dbReference type="EMBL" id="MFLA01000043">
    <property type="protein sequence ID" value="OGG57846.1"/>
    <property type="molecule type" value="Genomic_DNA"/>
</dbReference>
<dbReference type="InterPro" id="IPR011035">
    <property type="entry name" value="Ribosomal_bL25/Gln-tRNA_synth"/>
</dbReference>
<evidence type="ECO:0000256" key="5">
    <source>
        <dbReference type="HAMAP-Rule" id="MF_01334"/>
    </source>
</evidence>
<comment type="caution">
    <text evidence="9">The sequence shown here is derived from an EMBL/GenBank/DDBJ whole genome shotgun (WGS) entry which is preliminary data.</text>
</comment>
<dbReference type="Gene3D" id="2.170.120.20">
    <property type="entry name" value="Ribosomal protein L25, beta domain"/>
    <property type="match status" value="1"/>
</dbReference>
<dbReference type="Pfam" id="PF14693">
    <property type="entry name" value="Ribosomal_TL5_C"/>
    <property type="match status" value="1"/>
</dbReference>
<feature type="region of interest" description="Disordered" evidence="6">
    <location>
        <begin position="194"/>
        <end position="215"/>
    </location>
</feature>
<dbReference type="InterPro" id="IPR001021">
    <property type="entry name" value="Ribosomal_bL25_long"/>
</dbReference>
<reference evidence="9 10" key="1">
    <citation type="journal article" date="2016" name="Nat. Commun.">
        <title>Thousands of microbial genomes shed light on interconnected biogeochemical processes in an aquifer system.</title>
        <authorList>
            <person name="Anantharaman K."/>
            <person name="Brown C.T."/>
            <person name="Hug L.A."/>
            <person name="Sharon I."/>
            <person name="Castelle C.J."/>
            <person name="Probst A.J."/>
            <person name="Thomas B.C."/>
            <person name="Singh A."/>
            <person name="Wilkins M.J."/>
            <person name="Karaoz U."/>
            <person name="Brodie E.L."/>
            <person name="Williams K.H."/>
            <person name="Hubbard S.S."/>
            <person name="Banfield J.F."/>
        </authorList>
    </citation>
    <scope>NUCLEOTIDE SEQUENCE [LARGE SCALE GENOMIC DNA]</scope>
</reference>
<evidence type="ECO:0000313" key="9">
    <source>
        <dbReference type="EMBL" id="OGG57846.1"/>
    </source>
</evidence>
<dbReference type="InterPro" id="IPR020056">
    <property type="entry name" value="Rbsml_bL25/Gln-tRNA_synth_N"/>
</dbReference>
<dbReference type="InterPro" id="IPR029751">
    <property type="entry name" value="Ribosomal_L25_dom"/>
</dbReference>
<evidence type="ECO:0000256" key="2">
    <source>
        <dbReference type="ARBA" id="ARBA00022884"/>
    </source>
</evidence>
<dbReference type="Pfam" id="PF01386">
    <property type="entry name" value="Ribosomal_L25p"/>
    <property type="match status" value="1"/>
</dbReference>
<dbReference type="GO" id="GO:0022625">
    <property type="term" value="C:cytosolic large ribosomal subunit"/>
    <property type="evidence" value="ECO:0007669"/>
    <property type="project" value="TreeGrafter"/>
</dbReference>
<dbReference type="GO" id="GO:0003735">
    <property type="term" value="F:structural constituent of ribosome"/>
    <property type="evidence" value="ECO:0007669"/>
    <property type="project" value="InterPro"/>
</dbReference>
<dbReference type="CDD" id="cd00495">
    <property type="entry name" value="Ribosomal_L25_TL5_CTC"/>
    <property type="match status" value="1"/>
</dbReference>
<evidence type="ECO:0000259" key="7">
    <source>
        <dbReference type="Pfam" id="PF01386"/>
    </source>
</evidence>
<feature type="domain" description="Large ribosomal subunit protein bL25 L25" evidence="7">
    <location>
        <begin position="3"/>
        <end position="87"/>
    </location>
</feature>
<dbReference type="HAMAP" id="MF_01334">
    <property type="entry name" value="Ribosomal_bL25_CTC"/>
    <property type="match status" value="1"/>
</dbReference>
<evidence type="ECO:0000256" key="4">
    <source>
        <dbReference type="ARBA" id="ARBA00023274"/>
    </source>
</evidence>
<sequence length="215" mass="23458">MALEVRPREAGESADTLRKQGVVPAVFYGPKEKTTPIAIDSLEFERLWRQAGETTIVRLTGVGEEKDALIHDVQFHPVTGKLEHADFYVIEKGKKVQIKVPLAFEGQAPAEKAGHIVIKTMHEVEIEVTPQDLPHSLSVDLSMLENVGDHITASRIQLPGSASLVTSPDEIVASVKEFKEEVIEAVPAPETVIIGEEKKAEEGEAAPTAEKKKAE</sequence>
<dbReference type="InterPro" id="IPR037121">
    <property type="entry name" value="Ribosomal_bL25_C"/>
</dbReference>
<dbReference type="PANTHER" id="PTHR33284:SF1">
    <property type="entry name" value="RIBOSOMAL PROTEIN L25_GLN-TRNA SYNTHETASE, ANTI-CODON-BINDING DOMAIN-CONTAINING PROTEIN"/>
    <property type="match status" value="1"/>
</dbReference>
<evidence type="ECO:0000256" key="1">
    <source>
        <dbReference type="ARBA" id="ARBA00022730"/>
    </source>
</evidence>
<dbReference type="InterPro" id="IPR020930">
    <property type="entry name" value="Ribosomal_uL5_bac-type"/>
</dbReference>
<evidence type="ECO:0000256" key="6">
    <source>
        <dbReference type="SAM" id="MobiDB-lite"/>
    </source>
</evidence>
<dbReference type="AlphaFoldDB" id="A0A1F6D8W5"/>
<evidence type="ECO:0000313" key="10">
    <source>
        <dbReference type="Proteomes" id="UP000176377"/>
    </source>
</evidence>
<proteinExistence type="inferred from homology"/>
<organism evidence="9 10">
    <name type="scientific">Candidatus Kaiserbacteria bacterium RIFCSPHIGHO2_01_FULL_56_24</name>
    <dbReference type="NCBI Taxonomy" id="1798487"/>
    <lineage>
        <taxon>Bacteria</taxon>
        <taxon>Candidatus Kaiseribacteriota</taxon>
    </lineage>
</organism>
<dbReference type="NCBIfam" id="TIGR00731">
    <property type="entry name" value="bL25_bact_ctc"/>
    <property type="match status" value="1"/>
</dbReference>
<dbReference type="SUPFAM" id="SSF50715">
    <property type="entry name" value="Ribosomal protein L25-like"/>
    <property type="match status" value="1"/>
</dbReference>
<feature type="domain" description="Large ribosomal subunit protein bL25 beta" evidence="8">
    <location>
        <begin position="95"/>
        <end position="177"/>
    </location>
</feature>
<dbReference type="Proteomes" id="UP000176377">
    <property type="component" value="Unassembled WGS sequence"/>
</dbReference>
<comment type="function">
    <text evidence="5">This is one of the proteins that binds to the 5S RNA in the ribosome where it forms part of the central protuberance.</text>
</comment>
<keyword evidence="4 5" id="KW-0687">Ribonucleoprotein</keyword>
<accession>A0A1F6D8W5</accession>
<dbReference type="Gene3D" id="2.40.240.10">
    <property type="entry name" value="Ribosomal Protein L25, Chain P"/>
    <property type="match status" value="1"/>
</dbReference>
<dbReference type="GO" id="GO:0008097">
    <property type="term" value="F:5S rRNA binding"/>
    <property type="evidence" value="ECO:0007669"/>
    <property type="project" value="InterPro"/>
</dbReference>
<evidence type="ECO:0000256" key="3">
    <source>
        <dbReference type="ARBA" id="ARBA00022980"/>
    </source>
</evidence>
<evidence type="ECO:0000259" key="8">
    <source>
        <dbReference type="Pfam" id="PF14693"/>
    </source>
</evidence>
<dbReference type="PANTHER" id="PTHR33284">
    <property type="entry name" value="RIBOSOMAL PROTEIN L25/GLN-TRNA SYNTHETASE, ANTI-CODON-BINDING DOMAIN-CONTAINING PROTEIN"/>
    <property type="match status" value="1"/>
</dbReference>
<dbReference type="GO" id="GO:0006412">
    <property type="term" value="P:translation"/>
    <property type="evidence" value="ECO:0007669"/>
    <property type="project" value="UniProtKB-UniRule"/>
</dbReference>